<keyword evidence="5" id="KW-1185">Reference proteome</keyword>
<evidence type="ECO:0000313" key="4">
    <source>
        <dbReference type="EMBL" id="ANO51008.1"/>
    </source>
</evidence>
<proteinExistence type="inferred from homology"/>
<reference evidence="4 5" key="1">
    <citation type="submission" date="2016-06" db="EMBL/GenBank/DDBJ databases">
        <title>Complete genome sequence of a deep-branching marine Gamma Proteobacterium Woeseia oceani type strain XK5.</title>
        <authorList>
            <person name="Mu D."/>
            <person name="Du Z."/>
        </authorList>
    </citation>
    <scope>NUCLEOTIDE SEQUENCE [LARGE SCALE GENOMIC DNA]</scope>
    <source>
        <strain evidence="4 5">XK5</strain>
    </source>
</reference>
<protein>
    <recommendedName>
        <fullName evidence="3">Amidohydrolase 3 domain-containing protein</fullName>
    </recommendedName>
</protein>
<organism evidence="4 5">
    <name type="scientific">Woeseia oceani</name>
    <dbReference type="NCBI Taxonomy" id="1548547"/>
    <lineage>
        <taxon>Bacteria</taxon>
        <taxon>Pseudomonadati</taxon>
        <taxon>Pseudomonadota</taxon>
        <taxon>Gammaproteobacteria</taxon>
        <taxon>Woeseiales</taxon>
        <taxon>Woeseiaceae</taxon>
        <taxon>Woeseia</taxon>
    </lineage>
</organism>
<dbReference type="SUPFAM" id="SSF51556">
    <property type="entry name" value="Metallo-dependent hydrolases"/>
    <property type="match status" value="1"/>
</dbReference>
<comment type="similarity">
    <text evidence="1">Belongs to the metallo-dependent hydrolases superfamily. NagA family.</text>
</comment>
<sequence length="562" mass="61630">MAPGSAFAQSPGFDLIIANGRILDGTGNVDFPSDIGIRGDQIVRIGDLSGASAKRVIDAEGLYVAPGFIDLHSHADSGLISDEIEGRRAHNLVSQGLTTVVGAADGRNRLWPLTAEFAAYERLGIAMNMVPMVGHSTIRLQVMGDDYEREATEREVAAMKALLRDGMDAGAWGLGAGLEYRPARFSSEQEVLELASVLPRYDGFYIAHQRSEPTMPMWQLPSIVDGWPIDGLQALEETINIARETGVRVVASHVKARGRASWGRSSHDIALADAARDEGLAVYFDQYAYETNGGGPQVMVPLWAFAPPGFDRTGGNDDPRLRRSGVLDQHRPNLRSNLADPATRKLIERDIEWIVNHQGGPDRHIIVDHPDRALLGKTLLEAADAREESYVDTILNFALSGYEDVPGGFWMRGHSMHEMDVHNYMRQEYTATSSDAGIIDVAGLEGRPGTHPRMYGAFVRKIAHYAKDRKVISLPFAIRSSTGLPAQIIGLRDRGYLREGYKADIVVFDYDRIRDRATVMERDLYAEGIEYVLVNGTAVLDTGKLTGALPGVIVKRTGDSVR</sequence>
<dbReference type="KEGG" id="woc:BA177_07115"/>
<feature type="domain" description="Amidohydrolase 3" evidence="3">
    <location>
        <begin position="447"/>
        <end position="539"/>
    </location>
</feature>
<dbReference type="PANTHER" id="PTHR11113:SF14">
    <property type="entry name" value="N-ACETYLGLUCOSAMINE-6-PHOSPHATE DEACETYLASE"/>
    <property type="match status" value="1"/>
</dbReference>
<dbReference type="GO" id="GO:0008448">
    <property type="term" value="F:N-acetylglucosamine-6-phosphate deacetylase activity"/>
    <property type="evidence" value="ECO:0007669"/>
    <property type="project" value="TreeGrafter"/>
</dbReference>
<name>A0A193LEW3_9GAMM</name>
<dbReference type="Pfam" id="PF07969">
    <property type="entry name" value="Amidohydro_3"/>
    <property type="match status" value="2"/>
</dbReference>
<dbReference type="InterPro" id="IPR032466">
    <property type="entry name" value="Metal_Hydrolase"/>
</dbReference>
<dbReference type="EMBL" id="CP016268">
    <property type="protein sequence ID" value="ANO51008.1"/>
    <property type="molecule type" value="Genomic_DNA"/>
</dbReference>
<dbReference type="STRING" id="1548547.BA177_07115"/>
<feature type="domain" description="Amidohydrolase 3" evidence="3">
    <location>
        <begin position="55"/>
        <end position="178"/>
    </location>
</feature>
<dbReference type="AlphaFoldDB" id="A0A193LEW3"/>
<dbReference type="Gene3D" id="3.20.20.140">
    <property type="entry name" value="Metal-dependent hydrolases"/>
    <property type="match status" value="2"/>
</dbReference>
<dbReference type="GO" id="GO:0006046">
    <property type="term" value="P:N-acetylglucosamine catabolic process"/>
    <property type="evidence" value="ECO:0007669"/>
    <property type="project" value="TreeGrafter"/>
</dbReference>
<evidence type="ECO:0000313" key="5">
    <source>
        <dbReference type="Proteomes" id="UP000092695"/>
    </source>
</evidence>
<keyword evidence="2" id="KW-0378">Hydrolase</keyword>
<accession>A0A193LEW3</accession>
<evidence type="ECO:0000256" key="1">
    <source>
        <dbReference type="ARBA" id="ARBA00010716"/>
    </source>
</evidence>
<gene>
    <name evidence="4" type="ORF">BA177_07115</name>
</gene>
<evidence type="ECO:0000259" key="3">
    <source>
        <dbReference type="Pfam" id="PF07969"/>
    </source>
</evidence>
<dbReference type="InterPro" id="IPR013108">
    <property type="entry name" value="Amidohydro_3"/>
</dbReference>
<dbReference type="PANTHER" id="PTHR11113">
    <property type="entry name" value="N-ACETYLGLUCOSAMINE-6-PHOSPHATE DEACETYLASE"/>
    <property type="match status" value="1"/>
</dbReference>
<dbReference type="Proteomes" id="UP000092695">
    <property type="component" value="Chromosome"/>
</dbReference>
<dbReference type="InterPro" id="IPR011059">
    <property type="entry name" value="Metal-dep_hydrolase_composite"/>
</dbReference>
<dbReference type="SUPFAM" id="SSF51338">
    <property type="entry name" value="Composite domain of metallo-dependent hydrolases"/>
    <property type="match status" value="1"/>
</dbReference>
<evidence type="ECO:0000256" key="2">
    <source>
        <dbReference type="ARBA" id="ARBA00022801"/>
    </source>
</evidence>